<evidence type="ECO:0008006" key="3">
    <source>
        <dbReference type="Google" id="ProtNLM"/>
    </source>
</evidence>
<reference evidence="2" key="1">
    <citation type="submission" date="2014-12" db="EMBL/GenBank/DDBJ databases">
        <authorList>
            <person name="Jaenicke S."/>
        </authorList>
    </citation>
    <scope>NUCLEOTIDE SEQUENCE [LARGE SCALE GENOMIC DNA]</scope>
</reference>
<dbReference type="EMBL" id="CDMG01000009">
    <property type="protein sequence ID" value="CRF52876.1"/>
    <property type="molecule type" value="Genomic_DNA"/>
</dbReference>
<name>A0A0K2Y0P8_9HELI</name>
<sequence>MTVVRRYHGGLEHTGIYVGSNQIIHWSENSKVETCNPEAFLQMGGDLALSIYVSCIGSSQVALRARAQVGHGIDERGPYDPLVNNSHRFVIECLSGQECKEDLLVKDPIEYCKVYLGADNWRVWDRGN</sequence>
<evidence type="ECO:0000313" key="2">
    <source>
        <dbReference type="Proteomes" id="UP000043437"/>
    </source>
</evidence>
<gene>
    <name evidence="1" type="ORF">HAL07_13410</name>
</gene>
<organism evidence="1 2">
    <name type="scientific">Helicobacter ailurogastricus</name>
    <dbReference type="NCBI Taxonomy" id="1578720"/>
    <lineage>
        <taxon>Bacteria</taxon>
        <taxon>Pseudomonadati</taxon>
        <taxon>Campylobacterota</taxon>
        <taxon>Epsilonproteobacteria</taxon>
        <taxon>Campylobacterales</taxon>
        <taxon>Helicobacteraceae</taxon>
        <taxon>Helicobacter</taxon>
    </lineage>
</organism>
<dbReference type="AlphaFoldDB" id="A0A0K2Y0P8"/>
<dbReference type="Proteomes" id="UP000043437">
    <property type="component" value="Unassembled WGS sequence"/>
</dbReference>
<accession>A0A0K2Y0P8</accession>
<evidence type="ECO:0000313" key="1">
    <source>
        <dbReference type="EMBL" id="CRF52876.1"/>
    </source>
</evidence>
<proteinExistence type="predicted"/>
<protein>
    <recommendedName>
        <fullName evidence="3">LRAT domain-containing protein</fullName>
    </recommendedName>
</protein>